<keyword evidence="3" id="KW-1185">Reference proteome</keyword>
<dbReference type="InterPro" id="IPR025282">
    <property type="entry name" value="DUF4214"/>
</dbReference>
<dbReference type="Pfam" id="PF13946">
    <property type="entry name" value="DUF4214"/>
    <property type="match status" value="1"/>
</dbReference>
<accession>A0A127JUJ3</accession>
<gene>
    <name evidence="2" type="ORF">UC35_00845</name>
</gene>
<proteinExistence type="predicted"/>
<evidence type="ECO:0000313" key="2">
    <source>
        <dbReference type="EMBL" id="AMO21682.1"/>
    </source>
</evidence>
<dbReference type="InterPro" id="IPR038255">
    <property type="entry name" value="PBS_linker_sf"/>
</dbReference>
<feature type="domain" description="DUF4214" evidence="1">
    <location>
        <begin position="212"/>
        <end position="271"/>
    </location>
</feature>
<dbReference type="InterPro" id="IPR011049">
    <property type="entry name" value="Serralysin-like_metalloprot_C"/>
</dbReference>
<reference evidence="2 3" key="1">
    <citation type="journal article" date="2014" name="Int. J. Syst. Evol. Microbiol.">
        <title>Ramlibacter solisilvae sp. nov., isolated from forest soil, and emended description of the genus Ramlibacter.</title>
        <authorList>
            <person name="Lee H.J."/>
            <person name="Lee S.H."/>
            <person name="Lee S.S."/>
            <person name="Lee J.S."/>
            <person name="Kim Y."/>
            <person name="Kim S.C."/>
            <person name="Jeon C.O."/>
        </authorList>
    </citation>
    <scope>NUCLEOTIDE SEQUENCE [LARGE SCALE GENOMIC DNA]</scope>
    <source>
        <strain evidence="2 3">5-10</strain>
    </source>
</reference>
<organism evidence="2 3">
    <name type="scientific">Ramlibacter tataouinensis</name>
    <dbReference type="NCBI Taxonomy" id="94132"/>
    <lineage>
        <taxon>Bacteria</taxon>
        <taxon>Pseudomonadati</taxon>
        <taxon>Pseudomonadota</taxon>
        <taxon>Betaproteobacteria</taxon>
        <taxon>Burkholderiales</taxon>
        <taxon>Comamonadaceae</taxon>
        <taxon>Ramlibacter</taxon>
    </lineage>
</organism>
<dbReference type="OrthoDB" id="8914052at2"/>
<name>A0A127JUJ3_9BURK</name>
<dbReference type="AlphaFoldDB" id="A0A127JUJ3"/>
<sequence length="312" mass="32998">MFVQTSPTTPTGVQLDFDAPPVTIFQGAGGVNVRVHDYYTVRPTGDGHIDRVIVGTSGDDRIIDAGGKDTLFVLGTGHDTVVLSGYDDDMVVAGLGDAIIDGGLGGRAGVQLTGSASDYEVIVSESSGWGGTPRSHVTFINTTTHATTNITNVKYVQFDGGGEMIFAGSAPEAAVAALYHAAFGRSGEHGGIEYWFDKLKDGLTLQQIAVGFTISPEFRTSAASSASNFDFVNGLYHNTFDRAPDTGGLAYWLDRLDHGATRADLLAAFANVAGMNEDGTLHTEPTIVGNVTIVDWIVEPSQGWFSQGNWWA</sequence>
<evidence type="ECO:0000313" key="3">
    <source>
        <dbReference type="Proteomes" id="UP000070433"/>
    </source>
</evidence>
<evidence type="ECO:0000259" key="1">
    <source>
        <dbReference type="Pfam" id="PF13946"/>
    </source>
</evidence>
<protein>
    <recommendedName>
        <fullName evidence="1">DUF4214 domain-containing protein</fullName>
    </recommendedName>
</protein>
<dbReference type="EMBL" id="CP010951">
    <property type="protein sequence ID" value="AMO21682.1"/>
    <property type="molecule type" value="Genomic_DNA"/>
</dbReference>
<dbReference type="Gene3D" id="1.10.3130.20">
    <property type="entry name" value="Phycobilisome linker domain"/>
    <property type="match status" value="1"/>
</dbReference>
<dbReference type="RefSeq" id="WP_061495167.1">
    <property type="nucleotide sequence ID" value="NZ_CP010951.1"/>
</dbReference>
<dbReference type="Proteomes" id="UP000070433">
    <property type="component" value="Chromosome"/>
</dbReference>
<dbReference type="SUPFAM" id="SSF51120">
    <property type="entry name" value="beta-Roll"/>
    <property type="match status" value="1"/>
</dbReference>